<dbReference type="EMBL" id="MNUE01000023">
    <property type="protein sequence ID" value="OJD34479.1"/>
    <property type="molecule type" value="Genomic_DNA"/>
</dbReference>
<proteinExistence type="predicted"/>
<protein>
    <submittedName>
        <fullName evidence="2">Chromatin modification-related protein eaf7 protein</fullName>
    </submittedName>
</protein>
<reference evidence="2 3" key="1">
    <citation type="submission" date="2016-10" db="EMBL/GenBank/DDBJ databases">
        <title>Proteomics and genomics reveal pathogen-plant mechanisms compatible with a hemibiotrophic lifestyle of Diplodia corticola.</title>
        <authorList>
            <person name="Fernandes I."/>
            <person name="De Jonge R."/>
            <person name="Van De Peer Y."/>
            <person name="Devreese B."/>
            <person name="Alves A."/>
            <person name="Esteves A.C."/>
        </authorList>
    </citation>
    <scope>NUCLEOTIDE SEQUENCE [LARGE SCALE GENOMIC DNA]</scope>
    <source>
        <strain evidence="2 3">CBS 112549</strain>
    </source>
</reference>
<dbReference type="InterPro" id="IPR036047">
    <property type="entry name" value="F-box-like_dom_sf"/>
</dbReference>
<dbReference type="OrthoDB" id="3959383at2759"/>
<dbReference type="AlphaFoldDB" id="A0A1J9S1M0"/>
<evidence type="ECO:0000256" key="1">
    <source>
        <dbReference type="SAM" id="MobiDB-lite"/>
    </source>
</evidence>
<evidence type="ECO:0000313" key="3">
    <source>
        <dbReference type="Proteomes" id="UP000183809"/>
    </source>
</evidence>
<keyword evidence="3" id="KW-1185">Reference proteome</keyword>
<feature type="compositionally biased region" description="Acidic residues" evidence="1">
    <location>
        <begin position="413"/>
        <end position="436"/>
    </location>
</feature>
<dbReference type="GeneID" id="31013179"/>
<feature type="region of interest" description="Disordered" evidence="1">
    <location>
        <begin position="269"/>
        <end position="293"/>
    </location>
</feature>
<accession>A0A1J9S1M0</accession>
<feature type="region of interest" description="Disordered" evidence="1">
    <location>
        <begin position="412"/>
        <end position="437"/>
    </location>
</feature>
<dbReference type="SUPFAM" id="SSF81383">
    <property type="entry name" value="F-box domain"/>
    <property type="match status" value="1"/>
</dbReference>
<dbReference type="RefSeq" id="XP_020130739.1">
    <property type="nucleotide sequence ID" value="XM_020272919.1"/>
</dbReference>
<sequence length="601" mass="67977">MPRSPASLPTLPEEMIDVIISFTDHETQQLLRLCCKQFNRLTAPRYFRNFRFRFSQLSLDGLICIANHPSIAKYVQHLEFNSHQLLWLFDFDHFLRELRLHPGQPWRPPPGLKHVPTQDFTHAQLYQIYAAYTSERDTPADYVDCILSRAEPSNPLLPVTYPSLPHALASLPNLHAITVTFGMEHQQFYPVYDHTWRGLAFGKPDPEPPGDRDNQKAIDLSCLMHALGRATTTTTRRLPLRTLTIPTIGPSIFGPIALQRLWNIDGPSRPARNSSLSYPRRSTNNPHSHHRLPTLTSVTVAAAVAPTASDSSSSSDDEQSLYHSNFRTFTAVAAGLTRLDLHLNWSSVGGVRNLVNPLAAFLGAARGLVELALVVEREGMAAGRWRGYLTPDDELWRGKDVLLAMLGRRMGEQDEGEGWGEGVEEEGEGEEEEEGAEHDVEVVGVRWPCLRKLTLGMATTEDGLLGLLGRVAGTLRSLTLCNVRFVPRLGDWGCALREMREVLELEELEMSRLMHDMAGFYVMLAPRNIGVVCVEDSMADKRYRMIYRHYEAQVVDYVMKKSDREPELDQGAFFQNHPEYCEWCKEQSLENEGKYNQTSLQ</sequence>
<dbReference type="Proteomes" id="UP000183809">
    <property type="component" value="Unassembled WGS sequence"/>
</dbReference>
<organism evidence="2 3">
    <name type="scientific">Diplodia corticola</name>
    <dbReference type="NCBI Taxonomy" id="236234"/>
    <lineage>
        <taxon>Eukaryota</taxon>
        <taxon>Fungi</taxon>
        <taxon>Dikarya</taxon>
        <taxon>Ascomycota</taxon>
        <taxon>Pezizomycotina</taxon>
        <taxon>Dothideomycetes</taxon>
        <taxon>Dothideomycetes incertae sedis</taxon>
        <taxon>Botryosphaeriales</taxon>
        <taxon>Botryosphaeriaceae</taxon>
        <taxon>Diplodia</taxon>
    </lineage>
</organism>
<name>A0A1J9S1M0_9PEZI</name>
<gene>
    <name evidence="2" type="ORF">BKCO1_23000113</name>
</gene>
<feature type="compositionally biased region" description="Polar residues" evidence="1">
    <location>
        <begin position="271"/>
        <end position="286"/>
    </location>
</feature>
<comment type="caution">
    <text evidence="2">The sequence shown here is derived from an EMBL/GenBank/DDBJ whole genome shotgun (WGS) entry which is preliminary data.</text>
</comment>
<evidence type="ECO:0000313" key="2">
    <source>
        <dbReference type="EMBL" id="OJD34479.1"/>
    </source>
</evidence>